<name>A0A2K6ES87_PROCO</name>
<proteinExistence type="predicted"/>
<dbReference type="STRING" id="379532.ENSPCOP00000004599"/>
<reference evidence="1" key="1">
    <citation type="submission" date="2025-08" db="UniProtKB">
        <authorList>
            <consortium name="Ensembl"/>
        </authorList>
    </citation>
    <scope>IDENTIFICATION</scope>
</reference>
<accession>A0A2K6ES87</accession>
<reference evidence="1" key="2">
    <citation type="submission" date="2025-09" db="UniProtKB">
        <authorList>
            <consortium name="Ensembl"/>
        </authorList>
    </citation>
    <scope>IDENTIFICATION</scope>
</reference>
<evidence type="ECO:0000313" key="1">
    <source>
        <dbReference type="Ensembl" id="ENSPCOP00000004599.1"/>
    </source>
</evidence>
<dbReference type="Ensembl" id="ENSPCOT00000014827.1">
    <property type="protein sequence ID" value="ENSPCOP00000004599.1"/>
    <property type="gene ID" value="ENSPCOG00000012969.1"/>
</dbReference>
<dbReference type="OMA" id="EVHGCPG"/>
<dbReference type="Proteomes" id="UP000233160">
    <property type="component" value="Unassembled WGS sequence"/>
</dbReference>
<evidence type="ECO:0000313" key="2">
    <source>
        <dbReference type="Proteomes" id="UP000233160"/>
    </source>
</evidence>
<dbReference type="AlphaFoldDB" id="A0A2K6ES87"/>
<dbReference type="GeneTree" id="ENSGT00390000017469"/>
<sequence>MFLHSDSRSSLGSTKPTIVQGVDTHMHQTLDEVHGCPGRDWGTGSPKVPGSWDSRVRINWPQSPNPLFLPAPSLLNLPLMKDRGFPAGRNGLTQTSFTYQVPSGWGSPWVFFLPRQECGPLGSKTPCCHTCPVSPGEAGAAVDGIRRTPAP</sequence>
<organism evidence="1 2">
    <name type="scientific">Propithecus coquereli</name>
    <name type="common">Coquerel's sifaka</name>
    <name type="synonym">Propithecus verreauxi coquereli</name>
    <dbReference type="NCBI Taxonomy" id="379532"/>
    <lineage>
        <taxon>Eukaryota</taxon>
        <taxon>Metazoa</taxon>
        <taxon>Chordata</taxon>
        <taxon>Craniata</taxon>
        <taxon>Vertebrata</taxon>
        <taxon>Euteleostomi</taxon>
        <taxon>Mammalia</taxon>
        <taxon>Eutheria</taxon>
        <taxon>Euarchontoglires</taxon>
        <taxon>Primates</taxon>
        <taxon>Strepsirrhini</taxon>
        <taxon>Lemuriformes</taxon>
        <taxon>Indriidae</taxon>
        <taxon>Propithecus</taxon>
    </lineage>
</organism>
<keyword evidence="2" id="KW-1185">Reference proteome</keyword>
<protein>
    <submittedName>
        <fullName evidence="1">Uncharacterized protein</fullName>
    </submittedName>
</protein>